<sequence>MQTQISEELVKLQSRGILTIPKKMRVGLFDEGGIVKMKRLGRKIIIEPVKTLSYPVRSYTDKELHEFFDLDEQETKKLKTKGLI</sequence>
<name>A0A1F8BFT2_9BACT</name>
<organism evidence="1 2">
    <name type="scientific">Candidatus Woesebacteria bacterium RIFCSPLOWO2_01_FULL_39_21</name>
    <dbReference type="NCBI Taxonomy" id="1802519"/>
    <lineage>
        <taxon>Bacteria</taxon>
        <taxon>Candidatus Woeseibacteriota</taxon>
    </lineage>
</organism>
<reference evidence="1 2" key="1">
    <citation type="journal article" date="2016" name="Nat. Commun.">
        <title>Thousands of microbial genomes shed light on interconnected biogeochemical processes in an aquifer system.</title>
        <authorList>
            <person name="Anantharaman K."/>
            <person name="Brown C.T."/>
            <person name="Hug L.A."/>
            <person name="Sharon I."/>
            <person name="Castelle C.J."/>
            <person name="Probst A.J."/>
            <person name="Thomas B.C."/>
            <person name="Singh A."/>
            <person name="Wilkins M.J."/>
            <person name="Karaoz U."/>
            <person name="Brodie E.L."/>
            <person name="Williams K.H."/>
            <person name="Hubbard S.S."/>
            <person name="Banfield J.F."/>
        </authorList>
    </citation>
    <scope>NUCLEOTIDE SEQUENCE [LARGE SCALE GENOMIC DNA]</scope>
</reference>
<evidence type="ECO:0000313" key="1">
    <source>
        <dbReference type="EMBL" id="OGM62892.1"/>
    </source>
</evidence>
<evidence type="ECO:0008006" key="3">
    <source>
        <dbReference type="Google" id="ProtNLM"/>
    </source>
</evidence>
<dbReference type="Proteomes" id="UP000177082">
    <property type="component" value="Unassembled WGS sequence"/>
</dbReference>
<evidence type="ECO:0000313" key="2">
    <source>
        <dbReference type="Proteomes" id="UP000177082"/>
    </source>
</evidence>
<dbReference type="InterPro" id="IPR037914">
    <property type="entry name" value="SpoVT-AbrB_sf"/>
</dbReference>
<dbReference type="STRING" id="1802519.A2961_03395"/>
<dbReference type="AlphaFoldDB" id="A0A1F8BFT2"/>
<gene>
    <name evidence="1" type="ORF">A2961_03395</name>
</gene>
<dbReference type="SUPFAM" id="SSF89447">
    <property type="entry name" value="AbrB/MazE/MraZ-like"/>
    <property type="match status" value="1"/>
</dbReference>
<accession>A0A1F8BFT2</accession>
<comment type="caution">
    <text evidence="1">The sequence shown here is derived from an EMBL/GenBank/DDBJ whole genome shotgun (WGS) entry which is preliminary data.</text>
</comment>
<dbReference type="EMBL" id="MGHF01000023">
    <property type="protein sequence ID" value="OGM62892.1"/>
    <property type="molecule type" value="Genomic_DNA"/>
</dbReference>
<proteinExistence type="predicted"/>
<protein>
    <recommendedName>
        <fullName evidence="3">SpoVT-AbrB domain-containing protein</fullName>
    </recommendedName>
</protein>